<dbReference type="RefSeq" id="WP_191076937.1">
    <property type="nucleotide sequence ID" value="NZ_JACTAG010000003.1"/>
</dbReference>
<evidence type="ECO:0000313" key="3">
    <source>
        <dbReference type="Proteomes" id="UP000635142"/>
    </source>
</evidence>
<name>A0A927HGF0_9RHOB</name>
<dbReference type="EMBL" id="JACTAG010000003">
    <property type="protein sequence ID" value="MBD3665906.1"/>
    <property type="molecule type" value="Genomic_DNA"/>
</dbReference>
<comment type="caution">
    <text evidence="2">The sequence shown here is derived from an EMBL/GenBank/DDBJ whole genome shotgun (WGS) entry which is preliminary data.</text>
</comment>
<sequence>MNKAVTDGVLLMPPPFADGLDVWSSGLGTPGSDTYENSANGVFVPADQDFGGALEVLKTNGTQRVRHMGQTPLLPGCYLRVTARIKAISGNLPRVRISGYPARANGTQAPGVPVFGPETPLTAYGEVVEVSAIIGAGVRGGVDLVWGTETIYGHLGIDLVGANGGVLRIDDLVVEDVTSVFLRDMLSVVDVRDYGAVGNGTTDDTAAFEAANADADGRTVYVPAGHFRLNSSVTFDTPVKFEGRVSMPASAILFLRRNYDLPSYIEAFEDEEVAFLKAFQALLNNSDHASLDMGGRKVWVTGPLDMQAAVPNRTSYATRRLIRNGQLEAAPSANWDTVVVTSQATYAPGTARTLSNVTNVANVPVGALVEGNGVGREVYVRSKNVATQEITLNQPLYDAAGTQNFTFRKFQYLVDFGGFSQLGKFGMDDVEFQCNSRCSAINLAPSGVTFQLRDCFISRPLDRGITSIGTGDQGMFIERCQFLSSEEALTVPNRSTIGFNANANDIKVRNNRATQFRHFGLIAGQNAIVTGNHFFQGDTIDNGIRSAGLILTETYTSSVLSQNYVDNCFIEWTNEHDPNPQFTGGFSFSSLGITDNIFLSGEVAPWFSYIVVKPHGAGHFLNGVNITGNRFRSINGAIDRAERVDTTFSDLDMARAKNVVMTGNSYHNVDAQVENGADIRFTQNSNSNGWMIDCSDKLPFGGQALSVDAVVPLGPIRNGGNFAVYHAPFAQLIQGANRDQVRISWPEAVRGTVQVKVRMDSR</sequence>
<dbReference type="InterPro" id="IPR024535">
    <property type="entry name" value="RHGA/B-epi-like_pectate_lyase"/>
</dbReference>
<feature type="domain" description="Rhamnogalacturonase A/B/Epimerase-like pectate lyase" evidence="1">
    <location>
        <begin position="189"/>
        <end position="243"/>
    </location>
</feature>
<proteinExistence type="predicted"/>
<evidence type="ECO:0000313" key="2">
    <source>
        <dbReference type="EMBL" id="MBD3665906.1"/>
    </source>
</evidence>
<dbReference type="Pfam" id="PF12708">
    <property type="entry name" value="Pect-lyase_RHGA_epim"/>
    <property type="match status" value="1"/>
</dbReference>
<dbReference type="InterPro" id="IPR012334">
    <property type="entry name" value="Pectin_lyas_fold"/>
</dbReference>
<dbReference type="Gene3D" id="2.160.20.10">
    <property type="entry name" value="Single-stranded right-handed beta-helix, Pectin lyase-like"/>
    <property type="match status" value="1"/>
</dbReference>
<dbReference type="SUPFAM" id="SSF51126">
    <property type="entry name" value="Pectin lyase-like"/>
    <property type="match status" value="1"/>
</dbReference>
<protein>
    <submittedName>
        <fullName evidence="2">Right-handed parallel beta-helix repeat-containing protein</fullName>
    </submittedName>
</protein>
<accession>A0A927HGF0</accession>
<organism evidence="2 3">
    <name type="scientific">Sulfitobacter aestuariivivens</name>
    <dbReference type="NCBI Taxonomy" id="2766981"/>
    <lineage>
        <taxon>Bacteria</taxon>
        <taxon>Pseudomonadati</taxon>
        <taxon>Pseudomonadota</taxon>
        <taxon>Alphaproteobacteria</taxon>
        <taxon>Rhodobacterales</taxon>
        <taxon>Roseobacteraceae</taxon>
        <taxon>Sulfitobacter</taxon>
    </lineage>
</organism>
<gene>
    <name evidence="2" type="ORF">H9Q16_18365</name>
</gene>
<dbReference type="AlphaFoldDB" id="A0A927HGF0"/>
<keyword evidence="3" id="KW-1185">Reference proteome</keyword>
<dbReference type="Proteomes" id="UP000635142">
    <property type="component" value="Unassembled WGS sequence"/>
</dbReference>
<evidence type="ECO:0000259" key="1">
    <source>
        <dbReference type="Pfam" id="PF12708"/>
    </source>
</evidence>
<dbReference type="InterPro" id="IPR011050">
    <property type="entry name" value="Pectin_lyase_fold/virulence"/>
</dbReference>
<reference evidence="2" key="1">
    <citation type="submission" date="2020-08" db="EMBL/GenBank/DDBJ databases">
        <title>Sulfitobacter aestuariivivens sp. nov., isolated from a tidal flat.</title>
        <authorList>
            <person name="Park S."/>
            <person name="Yoon J.-H."/>
        </authorList>
    </citation>
    <scope>NUCLEOTIDE SEQUENCE</scope>
    <source>
        <strain evidence="2">TSTF-M16</strain>
    </source>
</reference>